<evidence type="ECO:0000313" key="1">
    <source>
        <dbReference type="EMBL" id="TFK63107.1"/>
    </source>
</evidence>
<proteinExistence type="predicted"/>
<reference evidence="1 2" key="1">
    <citation type="journal article" date="2019" name="Nat. Ecol. Evol.">
        <title>Megaphylogeny resolves global patterns of mushroom evolution.</title>
        <authorList>
            <person name="Varga T."/>
            <person name="Krizsan K."/>
            <person name="Foldi C."/>
            <person name="Dima B."/>
            <person name="Sanchez-Garcia M."/>
            <person name="Sanchez-Ramirez S."/>
            <person name="Szollosi G.J."/>
            <person name="Szarkandi J.G."/>
            <person name="Papp V."/>
            <person name="Albert L."/>
            <person name="Andreopoulos W."/>
            <person name="Angelini C."/>
            <person name="Antonin V."/>
            <person name="Barry K.W."/>
            <person name="Bougher N.L."/>
            <person name="Buchanan P."/>
            <person name="Buyck B."/>
            <person name="Bense V."/>
            <person name="Catcheside P."/>
            <person name="Chovatia M."/>
            <person name="Cooper J."/>
            <person name="Damon W."/>
            <person name="Desjardin D."/>
            <person name="Finy P."/>
            <person name="Geml J."/>
            <person name="Haridas S."/>
            <person name="Hughes K."/>
            <person name="Justo A."/>
            <person name="Karasinski D."/>
            <person name="Kautmanova I."/>
            <person name="Kiss B."/>
            <person name="Kocsube S."/>
            <person name="Kotiranta H."/>
            <person name="LaButti K.M."/>
            <person name="Lechner B.E."/>
            <person name="Liimatainen K."/>
            <person name="Lipzen A."/>
            <person name="Lukacs Z."/>
            <person name="Mihaltcheva S."/>
            <person name="Morgado L.N."/>
            <person name="Niskanen T."/>
            <person name="Noordeloos M.E."/>
            <person name="Ohm R.A."/>
            <person name="Ortiz-Santana B."/>
            <person name="Ovrebo C."/>
            <person name="Racz N."/>
            <person name="Riley R."/>
            <person name="Savchenko A."/>
            <person name="Shiryaev A."/>
            <person name="Soop K."/>
            <person name="Spirin V."/>
            <person name="Szebenyi C."/>
            <person name="Tomsovsky M."/>
            <person name="Tulloss R.E."/>
            <person name="Uehling J."/>
            <person name="Grigoriev I.V."/>
            <person name="Vagvolgyi C."/>
            <person name="Papp T."/>
            <person name="Martin F.M."/>
            <person name="Miettinen O."/>
            <person name="Hibbett D.S."/>
            <person name="Nagy L.G."/>
        </authorList>
    </citation>
    <scope>NUCLEOTIDE SEQUENCE [LARGE SCALE GENOMIC DNA]</scope>
    <source>
        <strain evidence="1 2">NL-1719</strain>
    </source>
</reference>
<accession>A0ACD3ABK4</accession>
<name>A0ACD3ABK4_9AGAR</name>
<evidence type="ECO:0000313" key="2">
    <source>
        <dbReference type="Proteomes" id="UP000308600"/>
    </source>
</evidence>
<keyword evidence="2" id="KW-1185">Reference proteome</keyword>
<gene>
    <name evidence="1" type="ORF">BDN72DRAFT_847994</name>
</gene>
<organism evidence="1 2">
    <name type="scientific">Pluteus cervinus</name>
    <dbReference type="NCBI Taxonomy" id="181527"/>
    <lineage>
        <taxon>Eukaryota</taxon>
        <taxon>Fungi</taxon>
        <taxon>Dikarya</taxon>
        <taxon>Basidiomycota</taxon>
        <taxon>Agaricomycotina</taxon>
        <taxon>Agaricomycetes</taxon>
        <taxon>Agaricomycetidae</taxon>
        <taxon>Agaricales</taxon>
        <taxon>Pluteineae</taxon>
        <taxon>Pluteaceae</taxon>
        <taxon>Pluteus</taxon>
    </lineage>
</organism>
<sequence>MDISGLTTEAAFAQIDCEISHLEKRLWTLRSLRNTLPPISFLPNEILSRIFLITHTMNVETGSAGGLGVTSERRGKTRLVLSWVSQRWREVAISYPELWTLVINGNMDYIRACIHRRSKGFQLMVILHSPGVEHVRECLPAMGRVRSLEANLSWTMHPEDIDRIWEEPAPNLVSLLVRHINLDRREHGNQTPVSSTIHPRLQHLTIDSCEFQWDSPFISSTLTTLHITSPKLCLAAGALADTLWMMPRLIECKLTWCLSGNAGSLSTRQVYLPNLQILILEQSPIKYLFVFLSYLNIPNCSLDIRARANWVEDTNHGFANYWNQTPYWKDEELRYISVSSSSPNFNISLSTSPPGTPMQRGARQFTMSIGLDLVEETLLSALSRYFSFPKCKLQGVFLKSVSRKVVYHFARFTNPLVLRLENIQRPEGNGVWLSQSDRHGADEQLSPGCLFPQLQELVVDGERYGSFVEYHSLLVRPGEDITV</sequence>
<protein>
    <submittedName>
        <fullName evidence="1">Uncharacterized protein</fullName>
    </submittedName>
</protein>
<dbReference type="EMBL" id="ML208539">
    <property type="protein sequence ID" value="TFK63107.1"/>
    <property type="molecule type" value="Genomic_DNA"/>
</dbReference>
<dbReference type="Proteomes" id="UP000308600">
    <property type="component" value="Unassembled WGS sequence"/>
</dbReference>